<proteinExistence type="predicted"/>
<protein>
    <submittedName>
        <fullName evidence="2">Right-handed parallel beta-helix repeat-containing protein</fullName>
    </submittedName>
</protein>
<dbReference type="InterPro" id="IPR006626">
    <property type="entry name" value="PbH1"/>
</dbReference>
<evidence type="ECO:0000313" key="3">
    <source>
        <dbReference type="Proteomes" id="UP000683246"/>
    </source>
</evidence>
<dbReference type="InterPro" id="IPR011050">
    <property type="entry name" value="Pectin_lyase_fold/virulence"/>
</dbReference>
<keyword evidence="3" id="KW-1185">Reference proteome</keyword>
<evidence type="ECO:0000313" key="2">
    <source>
        <dbReference type="EMBL" id="QUI25484.1"/>
    </source>
</evidence>
<name>A0A8J8SJG0_9FIRM</name>
<dbReference type="KEGG" id="vpy:HZI73_25695"/>
<reference evidence="2" key="1">
    <citation type="submission" date="2020-07" db="EMBL/GenBank/DDBJ databases">
        <title>Vallitalea pronyensis genome.</title>
        <authorList>
            <person name="Postec A."/>
        </authorList>
    </citation>
    <scope>NUCLEOTIDE SEQUENCE</scope>
    <source>
        <strain evidence="2">FatNI3</strain>
    </source>
</reference>
<evidence type="ECO:0000259" key="1">
    <source>
        <dbReference type="Pfam" id="PF13229"/>
    </source>
</evidence>
<gene>
    <name evidence="2" type="ORF">HZI73_25695</name>
</gene>
<dbReference type="InterPro" id="IPR012334">
    <property type="entry name" value="Pectin_lyas_fold"/>
</dbReference>
<sequence length="346" mass="37231">MAIKHVPSEFPTINEALANAKPCDTILIASGVFTNFGDTVIPANLNTIRIVGEGFDKTIIDGSACPDSVGITLSESSFITVESLTLKGFNDNGILVRSNNNIINNVRVMNTELPFANKDGIRIEGSYNMCINCQSMNNGADGIGVSGDNNYIIQCRVSNNNIDGIGISGSNNLMFGNIAENHTNSGDGIFSTDPSNIYINNIARLNSDDGIDLESNNNLLLFNVCSHNGNDGIEVSSNNIVWGNKVTENLNGIGTSSDDRSNIIDENMCTDNIENGMLIDGDSNIIDRNCMADNDETGIFLGSTSEDNCYRSNLIKNNGTNVIDKGTNNVMDSNIIKKPKKKKPCH</sequence>
<dbReference type="RefSeq" id="WP_212696188.1">
    <property type="nucleotide sequence ID" value="NZ_CP058649.1"/>
</dbReference>
<dbReference type="SUPFAM" id="SSF51126">
    <property type="entry name" value="Pectin lyase-like"/>
    <property type="match status" value="2"/>
</dbReference>
<dbReference type="InterPro" id="IPR039448">
    <property type="entry name" value="Beta_helix"/>
</dbReference>
<dbReference type="EMBL" id="CP058649">
    <property type="protein sequence ID" value="QUI25484.1"/>
    <property type="molecule type" value="Genomic_DNA"/>
</dbReference>
<dbReference type="Gene3D" id="2.160.20.10">
    <property type="entry name" value="Single-stranded right-handed beta-helix, Pectin lyase-like"/>
    <property type="match status" value="2"/>
</dbReference>
<organism evidence="2 3">
    <name type="scientific">Vallitalea pronyensis</name>
    <dbReference type="NCBI Taxonomy" id="1348613"/>
    <lineage>
        <taxon>Bacteria</taxon>
        <taxon>Bacillati</taxon>
        <taxon>Bacillota</taxon>
        <taxon>Clostridia</taxon>
        <taxon>Lachnospirales</taxon>
        <taxon>Vallitaleaceae</taxon>
        <taxon>Vallitalea</taxon>
    </lineage>
</organism>
<dbReference type="Pfam" id="PF13229">
    <property type="entry name" value="Beta_helix"/>
    <property type="match status" value="1"/>
</dbReference>
<dbReference type="SMART" id="SM00710">
    <property type="entry name" value="PbH1"/>
    <property type="match status" value="7"/>
</dbReference>
<feature type="domain" description="Right handed beta helix" evidence="1">
    <location>
        <begin position="120"/>
        <end position="267"/>
    </location>
</feature>
<accession>A0A8J8SJG0</accession>
<dbReference type="Proteomes" id="UP000683246">
    <property type="component" value="Chromosome"/>
</dbReference>
<dbReference type="AlphaFoldDB" id="A0A8J8SJG0"/>